<evidence type="ECO:0000313" key="4">
    <source>
        <dbReference type="EMBL" id="ADB53288.1"/>
    </source>
</evidence>
<feature type="DNA-binding region" description="H-T-H motif" evidence="2">
    <location>
        <begin position="41"/>
        <end position="60"/>
    </location>
</feature>
<dbReference type="PROSITE" id="PS01081">
    <property type="entry name" value="HTH_TETR_1"/>
    <property type="match status" value="1"/>
</dbReference>
<dbReference type="KEGG" id="cwo:Cwoe_4876"/>
<dbReference type="eggNOG" id="COG1309">
    <property type="taxonomic scope" value="Bacteria"/>
</dbReference>
<dbReference type="PROSITE" id="PS50977">
    <property type="entry name" value="HTH_TETR_2"/>
    <property type="match status" value="1"/>
</dbReference>
<dbReference type="RefSeq" id="WP_012936339.1">
    <property type="nucleotide sequence ID" value="NC_013739.1"/>
</dbReference>
<dbReference type="GO" id="GO:0003700">
    <property type="term" value="F:DNA-binding transcription factor activity"/>
    <property type="evidence" value="ECO:0007669"/>
    <property type="project" value="TreeGrafter"/>
</dbReference>
<evidence type="ECO:0000313" key="5">
    <source>
        <dbReference type="Proteomes" id="UP000008229"/>
    </source>
</evidence>
<dbReference type="InterPro" id="IPR041669">
    <property type="entry name" value="TetR_C_15"/>
</dbReference>
<gene>
    <name evidence="4" type="ordered locus">Cwoe_4876</name>
</gene>
<dbReference type="OrthoDB" id="5242390at2"/>
<name>D3FB96_CONWI</name>
<dbReference type="GO" id="GO:0000976">
    <property type="term" value="F:transcription cis-regulatory region binding"/>
    <property type="evidence" value="ECO:0007669"/>
    <property type="project" value="TreeGrafter"/>
</dbReference>
<sequence length="209" mass="22611">MARARLSPRKQPRQERARETVEAILEAAAQVFERHGYAAGTTNRIAERAGISIGSLYQYFPGKDAILLAIVERHVDEGARAMTPLLDGLLAEAPPLRDGLRRVVEAMVALHRDRPALHRVLFEEAPRPPGLRRRLDALAAAAAARLAAYLRASPEATVADAELAARLIVQVIESVTHNLVIHPAGEHPPEAWIDATVAMLAAYATGPAP</sequence>
<evidence type="ECO:0000259" key="3">
    <source>
        <dbReference type="PROSITE" id="PS50977"/>
    </source>
</evidence>
<evidence type="ECO:0000256" key="1">
    <source>
        <dbReference type="ARBA" id="ARBA00023125"/>
    </source>
</evidence>
<dbReference type="STRING" id="469383.Cwoe_4876"/>
<dbReference type="SUPFAM" id="SSF48498">
    <property type="entry name" value="Tetracyclin repressor-like, C-terminal domain"/>
    <property type="match status" value="1"/>
</dbReference>
<organism evidence="4 5">
    <name type="scientific">Conexibacter woesei (strain DSM 14684 / CCUG 47730 / CIP 108061 / JCM 11494 / NBRC 100937 / ID131577)</name>
    <dbReference type="NCBI Taxonomy" id="469383"/>
    <lineage>
        <taxon>Bacteria</taxon>
        <taxon>Bacillati</taxon>
        <taxon>Actinomycetota</taxon>
        <taxon>Thermoleophilia</taxon>
        <taxon>Solirubrobacterales</taxon>
        <taxon>Conexibacteraceae</taxon>
        <taxon>Conexibacter</taxon>
    </lineage>
</organism>
<keyword evidence="5" id="KW-1185">Reference proteome</keyword>
<dbReference type="Pfam" id="PF17918">
    <property type="entry name" value="TetR_C_15"/>
    <property type="match status" value="1"/>
</dbReference>
<dbReference type="InterPro" id="IPR001647">
    <property type="entry name" value="HTH_TetR"/>
</dbReference>
<dbReference type="HOGENOM" id="CLU_069356_46_0_11"/>
<dbReference type="Proteomes" id="UP000008229">
    <property type="component" value="Chromosome"/>
</dbReference>
<proteinExistence type="predicted"/>
<dbReference type="PANTHER" id="PTHR30055:SF226">
    <property type="entry name" value="HTH-TYPE TRANSCRIPTIONAL REGULATOR PKSA"/>
    <property type="match status" value="1"/>
</dbReference>
<evidence type="ECO:0000256" key="2">
    <source>
        <dbReference type="PROSITE-ProRule" id="PRU00335"/>
    </source>
</evidence>
<feature type="domain" description="HTH tetR-type" evidence="3">
    <location>
        <begin position="18"/>
        <end position="78"/>
    </location>
</feature>
<reference evidence="4 5" key="1">
    <citation type="journal article" date="2010" name="Stand. Genomic Sci.">
        <title>Complete genome sequence of Conexibacter woesei type strain (ID131577).</title>
        <authorList>
            <person name="Pukall R."/>
            <person name="Lapidus A."/>
            <person name="Glavina Del Rio T."/>
            <person name="Copeland A."/>
            <person name="Tice H."/>
            <person name="Cheng J.-F."/>
            <person name="Lucas S."/>
            <person name="Chen F."/>
            <person name="Nolan M."/>
            <person name="Bruce D."/>
            <person name="Goodwin L."/>
            <person name="Pitluck S."/>
            <person name="Mavromatis K."/>
            <person name="Ivanova N."/>
            <person name="Ovchinnikova G."/>
            <person name="Pati A."/>
            <person name="Chen A."/>
            <person name="Palaniappan K."/>
            <person name="Land M."/>
            <person name="Hauser L."/>
            <person name="Chang Y.-J."/>
            <person name="Jeffries C.D."/>
            <person name="Chain P."/>
            <person name="Meincke L."/>
            <person name="Sims D."/>
            <person name="Brettin T."/>
            <person name="Detter J.C."/>
            <person name="Rohde M."/>
            <person name="Goeker M."/>
            <person name="Bristow J."/>
            <person name="Eisen J.A."/>
            <person name="Markowitz V."/>
            <person name="Kyrpides N.C."/>
            <person name="Klenk H.-P."/>
            <person name="Hugenholtz P."/>
        </authorList>
    </citation>
    <scope>NUCLEOTIDE SEQUENCE [LARGE SCALE GENOMIC DNA]</scope>
    <source>
        <strain evidence="5">DSM 14684 / CIP 108061 / JCM 11494 / NBRC 100937 / ID131577</strain>
    </source>
</reference>
<dbReference type="AlphaFoldDB" id="D3FB96"/>
<reference evidence="5" key="2">
    <citation type="submission" date="2010-01" db="EMBL/GenBank/DDBJ databases">
        <title>The complete genome of Conexibacter woesei DSM 14684.</title>
        <authorList>
            <consortium name="US DOE Joint Genome Institute (JGI-PGF)"/>
            <person name="Lucas S."/>
            <person name="Copeland A."/>
            <person name="Lapidus A."/>
            <person name="Glavina del Rio T."/>
            <person name="Dalin E."/>
            <person name="Tice H."/>
            <person name="Bruce D."/>
            <person name="Goodwin L."/>
            <person name="Pitluck S."/>
            <person name="Kyrpides N."/>
            <person name="Mavromatis K."/>
            <person name="Ivanova N."/>
            <person name="Mikhailova N."/>
            <person name="Chertkov O."/>
            <person name="Brettin T."/>
            <person name="Detter J.C."/>
            <person name="Han C."/>
            <person name="Larimer F."/>
            <person name="Land M."/>
            <person name="Hauser L."/>
            <person name="Markowitz V."/>
            <person name="Cheng J.-F."/>
            <person name="Hugenholtz P."/>
            <person name="Woyke T."/>
            <person name="Wu D."/>
            <person name="Pukall R."/>
            <person name="Steenblock K."/>
            <person name="Schneider S."/>
            <person name="Klenk H.-P."/>
            <person name="Eisen J.A."/>
        </authorList>
    </citation>
    <scope>NUCLEOTIDE SEQUENCE [LARGE SCALE GENOMIC DNA]</scope>
    <source>
        <strain evidence="5">DSM 14684 / CIP 108061 / JCM 11494 / NBRC 100937 / ID131577</strain>
    </source>
</reference>
<protein>
    <submittedName>
        <fullName evidence="4">Transcriptional regulator, TetR family</fullName>
    </submittedName>
</protein>
<dbReference type="EMBL" id="CP001854">
    <property type="protein sequence ID" value="ADB53288.1"/>
    <property type="molecule type" value="Genomic_DNA"/>
</dbReference>
<dbReference type="PANTHER" id="PTHR30055">
    <property type="entry name" value="HTH-TYPE TRANSCRIPTIONAL REGULATOR RUTR"/>
    <property type="match status" value="1"/>
</dbReference>
<dbReference type="InterPro" id="IPR023772">
    <property type="entry name" value="DNA-bd_HTH_TetR-type_CS"/>
</dbReference>
<accession>D3FB96</accession>
<dbReference type="InterPro" id="IPR009057">
    <property type="entry name" value="Homeodomain-like_sf"/>
</dbReference>
<keyword evidence="1 2" id="KW-0238">DNA-binding</keyword>
<dbReference type="SUPFAM" id="SSF46689">
    <property type="entry name" value="Homeodomain-like"/>
    <property type="match status" value="1"/>
</dbReference>
<dbReference type="InterPro" id="IPR050109">
    <property type="entry name" value="HTH-type_TetR-like_transc_reg"/>
</dbReference>
<dbReference type="Gene3D" id="1.10.357.10">
    <property type="entry name" value="Tetracycline Repressor, domain 2"/>
    <property type="match status" value="1"/>
</dbReference>
<dbReference type="PRINTS" id="PR00455">
    <property type="entry name" value="HTHTETR"/>
</dbReference>
<dbReference type="InterPro" id="IPR036271">
    <property type="entry name" value="Tet_transcr_reg_TetR-rel_C_sf"/>
</dbReference>
<dbReference type="Pfam" id="PF00440">
    <property type="entry name" value="TetR_N"/>
    <property type="match status" value="1"/>
</dbReference>